<dbReference type="InterPro" id="IPR019404">
    <property type="entry name" value="Mediator_Med11"/>
</dbReference>
<evidence type="ECO:0000256" key="5">
    <source>
        <dbReference type="SAM" id="MobiDB-lite"/>
    </source>
</evidence>
<comment type="subcellular location">
    <subcellularLocation>
        <location evidence="1 4">Nucleus</location>
    </subcellularLocation>
</comment>
<evidence type="ECO:0000256" key="2">
    <source>
        <dbReference type="ARBA" id="ARBA00008186"/>
    </source>
</evidence>
<feature type="region of interest" description="Disordered" evidence="5">
    <location>
        <begin position="1"/>
        <end position="23"/>
    </location>
</feature>
<keyword evidence="4" id="KW-0010">Activator</keyword>
<proteinExistence type="inferred from homology"/>
<dbReference type="Proteomes" id="UP000288859">
    <property type="component" value="Unassembled WGS sequence"/>
</dbReference>
<name>A0A438NB36_EXOME</name>
<comment type="caution">
    <text evidence="6">The sequence shown here is derived from an EMBL/GenBank/DDBJ whole genome shotgun (WGS) entry which is preliminary data.</text>
</comment>
<evidence type="ECO:0000256" key="1">
    <source>
        <dbReference type="ARBA" id="ARBA00004123"/>
    </source>
</evidence>
<dbReference type="Pfam" id="PF10280">
    <property type="entry name" value="Med11"/>
    <property type="match status" value="1"/>
</dbReference>
<evidence type="ECO:0000313" key="6">
    <source>
        <dbReference type="EMBL" id="RVX72847.1"/>
    </source>
</evidence>
<feature type="compositionally biased region" description="Gly residues" evidence="5">
    <location>
        <begin position="118"/>
        <end position="129"/>
    </location>
</feature>
<sequence>MEGDSPESANGKGHESPFTPAERIAELNAIDQSISTLLSAASDVIGILSNDPSSETQERALRNPTSARSAFQDAASTYFTTLSSIDVRLRRQVYALEEAGLVKPGDDRDPKRGRKIGGEYGIEKTGGGPLDPSWLSARASDKVGSGMKAELLAQARVFIEKSEGRSTEKKLDDNSTDLRRSASGEDHRDHDVG</sequence>
<dbReference type="Gene3D" id="1.10.287.3490">
    <property type="match status" value="1"/>
</dbReference>
<dbReference type="GO" id="GO:0003712">
    <property type="term" value="F:transcription coregulator activity"/>
    <property type="evidence" value="ECO:0007669"/>
    <property type="project" value="InterPro"/>
</dbReference>
<protein>
    <recommendedName>
        <fullName evidence="4">Mediator of RNA polymerase II transcription subunit 11</fullName>
    </recommendedName>
    <alternativeName>
        <fullName evidence="4">Mediator complex subunit 11</fullName>
    </alternativeName>
</protein>
<keyword evidence="4" id="KW-0805">Transcription regulation</keyword>
<dbReference type="GO" id="GO:0016592">
    <property type="term" value="C:mediator complex"/>
    <property type="evidence" value="ECO:0007669"/>
    <property type="project" value="InterPro"/>
</dbReference>
<keyword evidence="4" id="KW-0804">Transcription</keyword>
<evidence type="ECO:0000256" key="3">
    <source>
        <dbReference type="ARBA" id="ARBA00023242"/>
    </source>
</evidence>
<dbReference type="AlphaFoldDB" id="A0A438NB36"/>
<evidence type="ECO:0000256" key="4">
    <source>
        <dbReference type="RuleBase" id="RU364147"/>
    </source>
</evidence>
<dbReference type="EMBL" id="NAJM01000010">
    <property type="protein sequence ID" value="RVX72847.1"/>
    <property type="molecule type" value="Genomic_DNA"/>
</dbReference>
<dbReference type="VEuPathDB" id="FungiDB:PV10_04068"/>
<gene>
    <name evidence="4" type="primary">MED11</name>
    <name evidence="6" type="ORF">B0A52_03200</name>
</gene>
<reference evidence="6 7" key="1">
    <citation type="submission" date="2017-03" db="EMBL/GenBank/DDBJ databases">
        <title>Genomes of endolithic fungi from Antarctica.</title>
        <authorList>
            <person name="Coleine C."/>
            <person name="Masonjones S."/>
            <person name="Stajich J.E."/>
        </authorList>
    </citation>
    <scope>NUCLEOTIDE SEQUENCE [LARGE SCALE GENOMIC DNA]</scope>
    <source>
        <strain evidence="6 7">CCFEE 6314</strain>
    </source>
</reference>
<comment type="function">
    <text evidence="4">Component of the Mediator complex, a coactivator involved in the regulated transcription of nearly all RNA polymerase II-dependent genes. Mediator functions as a bridge to convey information from gene-specific regulatory proteins to the basal RNA polymerase II transcription machinery. Mediator is recruited to promoters by direct interactions with regulatory proteins and serves as a scaffold for the assembly of a functional pre-initiation complex with RNA polymerase II and the general transcription factors.</text>
</comment>
<accession>A0A438NB36</accession>
<comment type="similarity">
    <text evidence="2 4">Belongs to the Mediator complex subunit 11 family.</text>
</comment>
<dbReference type="GO" id="GO:0006357">
    <property type="term" value="P:regulation of transcription by RNA polymerase II"/>
    <property type="evidence" value="ECO:0007669"/>
    <property type="project" value="InterPro"/>
</dbReference>
<organism evidence="6 7">
    <name type="scientific">Exophiala mesophila</name>
    <name type="common">Black yeast-like fungus</name>
    <dbReference type="NCBI Taxonomy" id="212818"/>
    <lineage>
        <taxon>Eukaryota</taxon>
        <taxon>Fungi</taxon>
        <taxon>Dikarya</taxon>
        <taxon>Ascomycota</taxon>
        <taxon>Pezizomycotina</taxon>
        <taxon>Eurotiomycetes</taxon>
        <taxon>Chaetothyriomycetidae</taxon>
        <taxon>Chaetothyriales</taxon>
        <taxon>Herpotrichiellaceae</taxon>
        <taxon>Exophiala</taxon>
    </lineage>
</organism>
<feature type="region of interest" description="Disordered" evidence="5">
    <location>
        <begin position="162"/>
        <end position="193"/>
    </location>
</feature>
<feature type="region of interest" description="Disordered" evidence="5">
    <location>
        <begin position="105"/>
        <end position="137"/>
    </location>
</feature>
<evidence type="ECO:0000313" key="7">
    <source>
        <dbReference type="Proteomes" id="UP000288859"/>
    </source>
</evidence>
<comment type="subunit">
    <text evidence="4">Component of the Mediator complex.</text>
</comment>
<keyword evidence="3 4" id="KW-0539">Nucleus</keyword>
<dbReference type="OrthoDB" id="5418434at2759"/>